<dbReference type="InterPro" id="IPR001789">
    <property type="entry name" value="Sig_transdc_resp-reg_receiver"/>
</dbReference>
<evidence type="ECO:0000256" key="5">
    <source>
        <dbReference type="ARBA" id="ARBA00023015"/>
    </source>
</evidence>
<evidence type="ECO:0000259" key="9">
    <source>
        <dbReference type="PROSITE" id="PS01124"/>
    </source>
</evidence>
<feature type="domain" description="HTH araC/xylS-type" evidence="9">
    <location>
        <begin position="438"/>
        <end position="536"/>
    </location>
</feature>
<dbReference type="EMBL" id="JACJVP010000006">
    <property type="protein sequence ID" value="MBB6670042.1"/>
    <property type="molecule type" value="Genomic_DNA"/>
</dbReference>
<dbReference type="RefSeq" id="WP_185141481.1">
    <property type="nucleotide sequence ID" value="NZ_JACJVP010000006.1"/>
</dbReference>
<keyword evidence="5" id="KW-0805">Transcription regulation</keyword>
<dbReference type="SMART" id="SM00448">
    <property type="entry name" value="REC"/>
    <property type="match status" value="1"/>
</dbReference>
<keyword evidence="3 8" id="KW-0597">Phosphoprotein</keyword>
<keyword evidence="4" id="KW-0902">Two-component regulatory system</keyword>
<dbReference type="PROSITE" id="PS00041">
    <property type="entry name" value="HTH_ARAC_FAMILY_1"/>
    <property type="match status" value="1"/>
</dbReference>
<dbReference type="PRINTS" id="PR00032">
    <property type="entry name" value="HTHARAC"/>
</dbReference>
<dbReference type="GO" id="GO:0043565">
    <property type="term" value="F:sequence-specific DNA binding"/>
    <property type="evidence" value="ECO:0007669"/>
    <property type="project" value="InterPro"/>
</dbReference>
<dbReference type="Proteomes" id="UP000547209">
    <property type="component" value="Unassembled WGS sequence"/>
</dbReference>
<evidence type="ECO:0000256" key="8">
    <source>
        <dbReference type="PROSITE-ProRule" id="PRU00169"/>
    </source>
</evidence>
<dbReference type="GO" id="GO:0003700">
    <property type="term" value="F:DNA-binding transcription factor activity"/>
    <property type="evidence" value="ECO:0007669"/>
    <property type="project" value="InterPro"/>
</dbReference>
<comment type="subcellular location">
    <subcellularLocation>
        <location evidence="1">Cytoplasm</location>
    </subcellularLocation>
</comment>
<keyword evidence="12" id="KW-1185">Reference proteome</keyword>
<feature type="domain" description="Response regulatory" evidence="10">
    <location>
        <begin position="3"/>
        <end position="120"/>
    </location>
</feature>
<dbReference type="InterPro" id="IPR018060">
    <property type="entry name" value="HTH_AraC"/>
</dbReference>
<evidence type="ECO:0000256" key="3">
    <source>
        <dbReference type="ARBA" id="ARBA00022553"/>
    </source>
</evidence>
<gene>
    <name evidence="11" type="ORF">H7C19_04995</name>
</gene>
<accession>A0A7X0VDK6</accession>
<dbReference type="SUPFAM" id="SSF52172">
    <property type="entry name" value="CheY-like"/>
    <property type="match status" value="1"/>
</dbReference>
<organism evidence="11 12">
    <name type="scientific">Cohnella nanjingensis</name>
    <dbReference type="NCBI Taxonomy" id="1387779"/>
    <lineage>
        <taxon>Bacteria</taxon>
        <taxon>Bacillati</taxon>
        <taxon>Bacillota</taxon>
        <taxon>Bacilli</taxon>
        <taxon>Bacillales</taxon>
        <taxon>Paenibacillaceae</taxon>
        <taxon>Cohnella</taxon>
    </lineage>
</organism>
<dbReference type="SMART" id="SM00342">
    <property type="entry name" value="HTH_ARAC"/>
    <property type="match status" value="1"/>
</dbReference>
<feature type="modified residue" description="4-aspartylphosphate" evidence="8">
    <location>
        <position position="55"/>
    </location>
</feature>
<evidence type="ECO:0000259" key="10">
    <source>
        <dbReference type="PROSITE" id="PS50110"/>
    </source>
</evidence>
<dbReference type="PROSITE" id="PS01124">
    <property type="entry name" value="HTH_ARAC_FAMILY_2"/>
    <property type="match status" value="1"/>
</dbReference>
<dbReference type="GO" id="GO:0000160">
    <property type="term" value="P:phosphorelay signal transduction system"/>
    <property type="evidence" value="ECO:0007669"/>
    <property type="project" value="UniProtKB-KW"/>
</dbReference>
<evidence type="ECO:0000256" key="7">
    <source>
        <dbReference type="ARBA" id="ARBA00023163"/>
    </source>
</evidence>
<dbReference type="Pfam" id="PF12833">
    <property type="entry name" value="HTH_18"/>
    <property type="match status" value="1"/>
</dbReference>
<dbReference type="Pfam" id="PF00072">
    <property type="entry name" value="Response_reg"/>
    <property type="match status" value="1"/>
</dbReference>
<dbReference type="SUPFAM" id="SSF46689">
    <property type="entry name" value="Homeodomain-like"/>
    <property type="match status" value="1"/>
</dbReference>
<dbReference type="PROSITE" id="PS50110">
    <property type="entry name" value="RESPONSE_REGULATORY"/>
    <property type="match status" value="1"/>
</dbReference>
<name>A0A7X0VDK6_9BACL</name>
<dbReference type="GO" id="GO:0005737">
    <property type="term" value="C:cytoplasm"/>
    <property type="evidence" value="ECO:0007669"/>
    <property type="project" value="UniProtKB-SubCell"/>
</dbReference>
<evidence type="ECO:0000313" key="11">
    <source>
        <dbReference type="EMBL" id="MBB6670042.1"/>
    </source>
</evidence>
<dbReference type="AlphaFoldDB" id="A0A7X0VDK6"/>
<dbReference type="PANTHER" id="PTHR42713">
    <property type="entry name" value="HISTIDINE KINASE-RELATED"/>
    <property type="match status" value="1"/>
</dbReference>
<evidence type="ECO:0000256" key="2">
    <source>
        <dbReference type="ARBA" id="ARBA00022490"/>
    </source>
</evidence>
<keyword evidence="2" id="KW-0963">Cytoplasm</keyword>
<reference evidence="11 12" key="1">
    <citation type="submission" date="2020-08" db="EMBL/GenBank/DDBJ databases">
        <title>Cohnella phylogeny.</title>
        <authorList>
            <person name="Dunlap C."/>
        </authorList>
    </citation>
    <scope>NUCLEOTIDE SEQUENCE [LARGE SCALE GENOMIC DNA]</scope>
    <source>
        <strain evidence="11 12">DSM 28246</strain>
    </source>
</reference>
<evidence type="ECO:0000313" key="12">
    <source>
        <dbReference type="Proteomes" id="UP000547209"/>
    </source>
</evidence>
<evidence type="ECO:0000256" key="4">
    <source>
        <dbReference type="ARBA" id="ARBA00023012"/>
    </source>
</evidence>
<dbReference type="PANTHER" id="PTHR42713:SF3">
    <property type="entry name" value="TRANSCRIPTIONAL REGULATORY PROTEIN HPTR"/>
    <property type="match status" value="1"/>
</dbReference>
<dbReference type="InterPro" id="IPR009057">
    <property type="entry name" value="Homeodomain-like_sf"/>
</dbReference>
<sequence length="542" mass="62634">MYKVLIIDDEEPLREAIKILGDWELHGITEVLEAENGKEGLEAVRVQRPDIVLVDMRMPKLEGPEFLQIVESEYPDLVAIVISGYNDFNYMRQAIKSNTVDYLPKPVKKAEINKALSVAIARLEGKRKKIKEYNERNMAINMSLPMLKQHTYFSLIEKKFNIQTIKANLAYFQPDYANTSLQVILLRLLNLEKIAVTKFNQELDLLHFAVTNVINESGEEGIACYSFVHPKKQSDIFIVLTHKGNPSQAAKYEAASFIKQRIKKLEELIGIISIAAIGPVYPDPFSLNESYKIAEQIMNTINILDRKELVFNEPDEQAKLKMHSLTPKAPLMRHALEHDGRGIRHSIIKEYMRTVELSGYLGLGNAYRNQEELSMLLYDIALELGVSSEELAQVKGWIGADFEFKDAAEFERTLMLLVDRYGELIATVLIWKKAFDVNEIKSYIDRFYFQDIKISLFTEKYFISRVHLMKLFKEEFGCGIYEYAQKVRMEKAKELLNDPMLQIQVISELVGYSNNHYFSKAFKNYYQISPTEYRARQSDNRP</sequence>
<dbReference type="InterPro" id="IPR018062">
    <property type="entry name" value="HTH_AraC-typ_CS"/>
</dbReference>
<comment type="caution">
    <text evidence="11">The sequence shown here is derived from an EMBL/GenBank/DDBJ whole genome shotgun (WGS) entry which is preliminary data.</text>
</comment>
<evidence type="ECO:0000256" key="1">
    <source>
        <dbReference type="ARBA" id="ARBA00004496"/>
    </source>
</evidence>
<keyword evidence="7" id="KW-0804">Transcription</keyword>
<evidence type="ECO:0000256" key="6">
    <source>
        <dbReference type="ARBA" id="ARBA00023125"/>
    </source>
</evidence>
<dbReference type="Gene3D" id="3.40.50.2300">
    <property type="match status" value="1"/>
</dbReference>
<dbReference type="Gene3D" id="1.10.10.60">
    <property type="entry name" value="Homeodomain-like"/>
    <property type="match status" value="2"/>
</dbReference>
<protein>
    <submittedName>
        <fullName evidence="11">Response regulator</fullName>
    </submittedName>
</protein>
<dbReference type="InterPro" id="IPR051552">
    <property type="entry name" value="HptR"/>
</dbReference>
<keyword evidence="6" id="KW-0238">DNA-binding</keyword>
<dbReference type="CDD" id="cd17536">
    <property type="entry name" value="REC_YesN-like"/>
    <property type="match status" value="1"/>
</dbReference>
<proteinExistence type="predicted"/>
<dbReference type="InterPro" id="IPR020449">
    <property type="entry name" value="Tscrpt_reg_AraC-type_HTH"/>
</dbReference>
<dbReference type="InterPro" id="IPR011006">
    <property type="entry name" value="CheY-like_superfamily"/>
</dbReference>